<protein>
    <submittedName>
        <fullName evidence="3">Type VI secretion system ImpA domain-containing protein</fullName>
    </submittedName>
</protein>
<evidence type="ECO:0000256" key="1">
    <source>
        <dbReference type="SAM" id="MobiDB-lite"/>
    </source>
</evidence>
<dbReference type="PANTHER" id="PTHR37024">
    <property type="entry name" value="TYPE VI SECRETION SYSTEM DUF2094 AND IMPA-RELATED DOMAIN PROTEIN"/>
    <property type="match status" value="1"/>
</dbReference>
<name>A0A1X3DG44_9NEIS</name>
<dbReference type="NCBIfam" id="TIGR03362">
    <property type="entry name" value="VI_chp_7"/>
    <property type="match status" value="1"/>
</dbReference>
<dbReference type="InterPro" id="IPR010657">
    <property type="entry name" value="ImpA_N"/>
</dbReference>
<evidence type="ECO:0000259" key="2">
    <source>
        <dbReference type="Pfam" id="PF06812"/>
    </source>
</evidence>
<accession>A0A1X3DG44</accession>
<evidence type="ECO:0000313" key="3">
    <source>
        <dbReference type="EMBL" id="OSI18674.1"/>
    </source>
</evidence>
<dbReference type="Proteomes" id="UP000193303">
    <property type="component" value="Unassembled WGS sequence"/>
</dbReference>
<feature type="region of interest" description="Disordered" evidence="1">
    <location>
        <begin position="201"/>
        <end position="228"/>
    </location>
</feature>
<organism evidence="3 4">
    <name type="scientific">Neisseria dumasiana</name>
    <dbReference type="NCBI Taxonomy" id="1931275"/>
    <lineage>
        <taxon>Bacteria</taxon>
        <taxon>Pseudomonadati</taxon>
        <taxon>Pseudomonadota</taxon>
        <taxon>Betaproteobacteria</taxon>
        <taxon>Neisseriales</taxon>
        <taxon>Neisseriaceae</taxon>
        <taxon>Neisseria</taxon>
    </lineage>
</organism>
<dbReference type="AlphaFoldDB" id="A0A1X3DG44"/>
<dbReference type="EMBL" id="MTAB01000024">
    <property type="protein sequence ID" value="OSI18674.1"/>
    <property type="molecule type" value="Genomic_DNA"/>
</dbReference>
<reference evidence="4" key="1">
    <citation type="submission" date="2017-01" db="EMBL/GenBank/DDBJ databases">
        <authorList>
            <person name="Mah S.A."/>
            <person name="Swanson W.J."/>
            <person name="Moy G.W."/>
            <person name="Vacquier V.D."/>
        </authorList>
    </citation>
    <scope>NUCLEOTIDE SEQUENCE [LARGE SCALE GENOMIC DNA]</scope>
    <source>
        <strain evidence="4">124861</strain>
    </source>
</reference>
<dbReference type="Pfam" id="PF06812">
    <property type="entry name" value="ImpA_N"/>
    <property type="match status" value="1"/>
</dbReference>
<dbReference type="PANTHER" id="PTHR37024:SF5">
    <property type="entry name" value="IMPA N-TERMINAL DOMAIN-CONTAINING PROTEIN"/>
    <property type="match status" value="1"/>
</dbReference>
<comment type="caution">
    <text evidence="3">The sequence shown here is derived from an EMBL/GenBank/DDBJ whole genome shotgun (WGS) entry which is preliminary data.</text>
</comment>
<proteinExistence type="predicted"/>
<evidence type="ECO:0000313" key="4">
    <source>
        <dbReference type="Proteomes" id="UP000193303"/>
    </source>
</evidence>
<gene>
    <name evidence="3" type="ORF">BV912_09530</name>
</gene>
<dbReference type="RefSeq" id="WP_085360121.1">
    <property type="nucleotide sequence ID" value="NZ_MTAB01000024.1"/>
</dbReference>
<feature type="domain" description="ImpA N-terminal" evidence="2">
    <location>
        <begin position="30"/>
        <end position="135"/>
    </location>
</feature>
<dbReference type="STRING" id="1931275.BV914_05250"/>
<dbReference type="InterPro" id="IPR017739">
    <property type="entry name" value="T6SS-assoc_VCA0119"/>
</dbReference>
<dbReference type="Pfam" id="PF16989">
    <property type="entry name" value="T6SS_VasJ"/>
    <property type="match status" value="1"/>
</dbReference>
<sequence length="545" mass="61588">MIVPDWIKSVLGDNPSSQAEERLGAWAGWLAPVSEEAPAGSDVSYDDNFETVKSELAKLSGIDVELIIRLSEQLLKEQAKDLRVGAYYAYAKLRYEGLPGFSDGLELICGLIKSFDSDVWPKKPQQRYTALSWLMGNRTLDILDTLEINDREIFNRTLSSLIYLQNLCMGWEENARPGFGAILEKLEQASFRFNREAPNVSNAQTAEEGDSPEQHAHIVPGTGEKQTQITLPSETTAISSSKMLLDQTRVIAVFLRQQEYGYWSAFKMVRAVRWGTLTSSPPAVDSKTRLKAPRTDVVAALQRLDKEENWLDLLEKVEAAFLEGSNHYWLDLQYYAWKAQTALGGVYVSQTASFLADFAAFLERCSGLSGLLFDNGMAFASDNVLEWLEKQVFKPNYVNSAQPLAQVMESAVTTENNQYDEAVVIAEASGIEAAMAWLSDHPQFQHGKFLCRKLFWMAKLADAYQKTEWSLYLLDRAAEEMQSMAVEVWDKEFAFDLYNLQCSFLQAKVKRKDMQHEKNKIMEQISDLQNRLIKIDAAKALATLY</sequence>
<dbReference type="OrthoDB" id="1522895at2"/>